<reference evidence="2 3" key="1">
    <citation type="submission" date="2015-02" db="EMBL/GenBank/DDBJ databases">
        <title>Draft genome sequences of ten Microbacterium spp. with emphasis on heavy metal contaminated environments.</title>
        <authorList>
            <person name="Corretto E."/>
        </authorList>
    </citation>
    <scope>NUCLEOTIDE SEQUENCE [LARGE SCALE GENOMIC DNA]</scope>
    <source>
        <strain evidence="2 3">DSM 18659</strain>
    </source>
</reference>
<organism evidence="2 3">
    <name type="scientific">Microbacterium ginsengisoli</name>
    <dbReference type="NCBI Taxonomy" id="400772"/>
    <lineage>
        <taxon>Bacteria</taxon>
        <taxon>Bacillati</taxon>
        <taxon>Actinomycetota</taxon>
        <taxon>Actinomycetes</taxon>
        <taxon>Micrococcales</taxon>
        <taxon>Microbacteriaceae</taxon>
        <taxon>Microbacterium</taxon>
    </lineage>
</organism>
<dbReference type="Proteomes" id="UP000033451">
    <property type="component" value="Unassembled WGS sequence"/>
</dbReference>
<feature type="region of interest" description="Disordered" evidence="1">
    <location>
        <begin position="246"/>
        <end position="275"/>
    </location>
</feature>
<comment type="caution">
    <text evidence="2">The sequence shown here is derived from an EMBL/GenBank/DDBJ whole genome shotgun (WGS) entry which is preliminary data.</text>
</comment>
<gene>
    <name evidence="2" type="ORF">RR49_00070</name>
</gene>
<dbReference type="AlphaFoldDB" id="A0A0F0LY60"/>
<dbReference type="STRING" id="400772.RR49_00070"/>
<name>A0A0F0LY60_9MICO</name>
<sequence>MSLLDDRLVILRLVAPPRAPWPGALARDVDGETLHVVDTAVIGEHWRGGDEDGGHVLGLRDIRRRPDGHDLLVDACDRALGTVVDALPVGDAGLGAAVTIAVGVLRGIHAEHVRGHGELCAGSWWVTTSGRPVFVHSAGDGMVTDGAHVIEQLAAIGGPGDLWADAAALCRVRRLDDEDLRAIEERLFAAATPAALPDADTPLARSDRAQIAPEDDDHRASWWSPLIAGVDGDVRGWAGAVRTALGRARQPRHASVSLTAPHTAHGSPLTSTAARRAPRGRLVAVAAVTAGAVAALGLLWPREAPTATPSILTPADPTPTAISTAESAPTSPSAAAASVGPTTAAEAVAALLALRRECGDESCRAAVTASAVDVPHGPVDASDAVVELIDDYGGVVAVRVTAASVAGVQLVTAVYDRQRWLLRSVVDAPQEPA</sequence>
<evidence type="ECO:0000256" key="1">
    <source>
        <dbReference type="SAM" id="MobiDB-lite"/>
    </source>
</evidence>
<dbReference type="OrthoDB" id="5081882at2"/>
<dbReference type="EMBL" id="JYIY01000030">
    <property type="protein sequence ID" value="KJL45218.1"/>
    <property type="molecule type" value="Genomic_DNA"/>
</dbReference>
<accession>A0A0F0LY60</accession>
<keyword evidence="3" id="KW-1185">Reference proteome</keyword>
<feature type="compositionally biased region" description="Low complexity" evidence="1">
    <location>
        <begin position="318"/>
        <end position="337"/>
    </location>
</feature>
<protein>
    <submittedName>
        <fullName evidence="2">Uncharacterized protein</fullName>
    </submittedName>
</protein>
<dbReference type="RefSeq" id="WP_045245755.1">
    <property type="nucleotide sequence ID" value="NZ_JYIY01000030.1"/>
</dbReference>
<evidence type="ECO:0000313" key="3">
    <source>
        <dbReference type="Proteomes" id="UP000033451"/>
    </source>
</evidence>
<evidence type="ECO:0000313" key="2">
    <source>
        <dbReference type="EMBL" id="KJL45218.1"/>
    </source>
</evidence>
<feature type="region of interest" description="Disordered" evidence="1">
    <location>
        <begin position="308"/>
        <end position="337"/>
    </location>
</feature>
<proteinExistence type="predicted"/>
<dbReference type="PATRIC" id="fig|400772.4.peg.87"/>